<keyword evidence="3 4" id="KW-0548">Nucleotidyltransferase</keyword>
<sequence>MSNEKFTKYERARIIGARSLQIAMEAPVLIDIDSNDSLQIAKVEFEKGVIPITVKRDISS</sequence>
<dbReference type="Pfam" id="PF01192">
    <property type="entry name" value="RNA_pol_Rpb6"/>
    <property type="match status" value="1"/>
</dbReference>
<dbReference type="GO" id="GO:0003899">
    <property type="term" value="F:DNA-directed RNA polymerase activity"/>
    <property type="evidence" value="ECO:0007669"/>
    <property type="project" value="UniProtKB-UniRule"/>
</dbReference>
<dbReference type="InterPro" id="IPR006111">
    <property type="entry name" value="Rpo6/Rpb6"/>
</dbReference>
<dbReference type="GO" id="GO:0005737">
    <property type="term" value="C:cytoplasm"/>
    <property type="evidence" value="ECO:0007669"/>
    <property type="project" value="UniProtKB-SubCell"/>
</dbReference>
<dbReference type="GO" id="GO:0000428">
    <property type="term" value="C:DNA-directed RNA polymerase complex"/>
    <property type="evidence" value="ECO:0007669"/>
    <property type="project" value="UniProtKB-KW"/>
</dbReference>
<dbReference type="HOGENOM" id="CLU_112527_5_0_2"/>
<protein>
    <recommendedName>
        <fullName evidence="3">DNA-directed RNA polymerase subunit Rpo6</fullName>
        <ecNumber evidence="3">2.7.7.6</ecNumber>
    </recommendedName>
    <alternativeName>
        <fullName evidence="3">DNA-directed RNA polymerase subunit K</fullName>
    </alternativeName>
</protein>
<dbReference type="Proteomes" id="UP000001059">
    <property type="component" value="Chromosome"/>
</dbReference>
<comment type="catalytic activity">
    <reaction evidence="3">
        <text>RNA(n) + a ribonucleoside 5'-triphosphate = RNA(n+1) + diphosphate</text>
        <dbReference type="Rhea" id="RHEA:21248"/>
        <dbReference type="Rhea" id="RHEA-COMP:14527"/>
        <dbReference type="Rhea" id="RHEA-COMP:17342"/>
        <dbReference type="ChEBI" id="CHEBI:33019"/>
        <dbReference type="ChEBI" id="CHEBI:61557"/>
        <dbReference type="ChEBI" id="CHEBI:140395"/>
        <dbReference type="EC" id="2.7.7.6"/>
    </reaction>
</comment>
<dbReference type="PROSITE" id="PS01111">
    <property type="entry name" value="RNA_POL_K_14KD"/>
    <property type="match status" value="1"/>
</dbReference>
<dbReference type="AlphaFoldDB" id="D5E7A4"/>
<dbReference type="NCBIfam" id="NF002208">
    <property type="entry name" value="PRK01099.1-3"/>
    <property type="match status" value="1"/>
</dbReference>
<comment type="subunit">
    <text evidence="3">Part of the RNA polymerase complex.</text>
</comment>
<dbReference type="EC" id="2.7.7.6" evidence="3"/>
<dbReference type="PANTHER" id="PTHR47227:SF5">
    <property type="entry name" value="DNA-DIRECTED RNA POLYMERASES I, II, AND III SUBUNIT RPABC2"/>
    <property type="match status" value="1"/>
</dbReference>
<dbReference type="Gene3D" id="3.90.940.10">
    <property type="match status" value="1"/>
</dbReference>
<dbReference type="InterPro" id="IPR020708">
    <property type="entry name" value="DNA-dir_RNA_polK_14-18kDa_CS"/>
</dbReference>
<gene>
    <name evidence="3" type="primary">rpo6</name>
    <name evidence="3" type="synonym">rpoK</name>
    <name evidence="4" type="ordered locus">Mmah_1546</name>
</gene>
<organism evidence="4 5">
    <name type="scientific">Methanohalophilus mahii (strain ATCC 35705 / DSM 5219 / SLP)</name>
    <dbReference type="NCBI Taxonomy" id="547558"/>
    <lineage>
        <taxon>Archaea</taxon>
        <taxon>Methanobacteriati</taxon>
        <taxon>Methanobacteriota</taxon>
        <taxon>Stenosarchaea group</taxon>
        <taxon>Methanomicrobia</taxon>
        <taxon>Methanosarcinales</taxon>
        <taxon>Methanosarcinaceae</taxon>
        <taxon>Methanohalophilus</taxon>
    </lineage>
</organism>
<comment type="function">
    <text evidence="3">DNA-dependent RNA polymerase (RNAP) catalyzes the transcription of DNA into RNA using the four ribonucleoside triphosphates as substrates.</text>
</comment>
<dbReference type="GeneID" id="8983720"/>
<evidence type="ECO:0000313" key="5">
    <source>
        <dbReference type="Proteomes" id="UP000001059"/>
    </source>
</evidence>
<comment type="similarity">
    <text evidence="3">Belongs to the archaeal Rpo6/eukaryotic RPB6 RNA polymerase subunit family.</text>
</comment>
<dbReference type="PANTHER" id="PTHR47227">
    <property type="entry name" value="DNA-DIRECTED RNA POLYMERASE SUBUNIT K"/>
    <property type="match status" value="1"/>
</dbReference>
<keyword evidence="2 3" id="KW-0804">Transcription</keyword>
<evidence type="ECO:0000256" key="2">
    <source>
        <dbReference type="ARBA" id="ARBA00023163"/>
    </source>
</evidence>
<keyword evidence="3 4" id="KW-0808">Transferase</keyword>
<name>D5E7A4_METMS</name>
<dbReference type="KEGG" id="mmh:Mmah_1546"/>
<evidence type="ECO:0000313" key="4">
    <source>
        <dbReference type="EMBL" id="ADE37042.1"/>
    </source>
</evidence>
<dbReference type="GO" id="GO:0042797">
    <property type="term" value="P:tRNA transcription by RNA polymerase III"/>
    <property type="evidence" value="ECO:0007669"/>
    <property type="project" value="TreeGrafter"/>
</dbReference>
<accession>D5E7A4</accession>
<dbReference type="GO" id="GO:0003677">
    <property type="term" value="F:DNA binding"/>
    <property type="evidence" value="ECO:0007669"/>
    <property type="project" value="UniProtKB-UniRule"/>
</dbReference>
<keyword evidence="5" id="KW-1185">Reference proteome</keyword>
<keyword evidence="1 3" id="KW-0240">DNA-directed RNA polymerase</keyword>
<dbReference type="OrthoDB" id="10567at2157"/>
<dbReference type="InterPro" id="IPR036161">
    <property type="entry name" value="RPB6/omega-like_sf"/>
</dbReference>
<dbReference type="GO" id="GO:0006366">
    <property type="term" value="P:transcription by RNA polymerase II"/>
    <property type="evidence" value="ECO:0007669"/>
    <property type="project" value="TreeGrafter"/>
</dbReference>
<dbReference type="SUPFAM" id="SSF63562">
    <property type="entry name" value="RPB6/omega subunit-like"/>
    <property type="match status" value="1"/>
</dbReference>
<dbReference type="InterPro" id="IPR006110">
    <property type="entry name" value="Pol_omega/Rpo6/RPB6"/>
</dbReference>
<dbReference type="STRING" id="547558.Mmah_1546"/>
<dbReference type="HAMAP" id="MF_00192">
    <property type="entry name" value="RNApol_arch_Rpo6"/>
    <property type="match status" value="1"/>
</dbReference>
<comment type="subcellular location">
    <subcellularLocation>
        <location evidence="3">Cytoplasm</location>
    </subcellularLocation>
</comment>
<reference evidence="4 5" key="1">
    <citation type="submission" date="2010-03" db="EMBL/GenBank/DDBJ databases">
        <title>The complete genome of Methanohalophilus mahii DSM 5219.</title>
        <authorList>
            <consortium name="US DOE Joint Genome Institute (JGI-PGF)"/>
            <person name="Lucas S."/>
            <person name="Copeland A."/>
            <person name="Lapidus A."/>
            <person name="Glavina del Rio T."/>
            <person name="Dalin E."/>
            <person name="Tice H."/>
            <person name="Bruce D."/>
            <person name="Goodwin L."/>
            <person name="Pitluck S."/>
            <person name="Kyrpides N."/>
            <person name="Mavromatis K."/>
            <person name="Ivanova N."/>
            <person name="Lykidis A."/>
            <person name="Saunders E."/>
            <person name="Brettin T."/>
            <person name="Detter J.C."/>
            <person name="Han C."/>
            <person name="Land M."/>
            <person name="Hauser L."/>
            <person name="Markowitz V."/>
            <person name="Cheng J.-F."/>
            <person name="Hugenholtz P."/>
            <person name="Woyke T."/>
            <person name="Wu D."/>
            <person name="Spring S."/>
            <person name="Schneider S."/>
            <person name="Schroeder M."/>
            <person name="Klenk H.-P."/>
            <person name="Eisen J.A."/>
        </authorList>
    </citation>
    <scope>NUCLEOTIDE SEQUENCE [LARGE SCALE GENOMIC DNA]</scope>
    <source>
        <strain evidence="5">ATCC 35705 / DSM 5219 / SLP</strain>
    </source>
</reference>
<proteinExistence type="inferred from homology"/>
<evidence type="ECO:0000256" key="1">
    <source>
        <dbReference type="ARBA" id="ARBA00022478"/>
    </source>
</evidence>
<dbReference type="PIRSF" id="PIRSF000778">
    <property type="entry name" value="RpoK/RPB6"/>
    <property type="match status" value="1"/>
</dbReference>
<dbReference type="EMBL" id="CP001994">
    <property type="protein sequence ID" value="ADE37042.1"/>
    <property type="molecule type" value="Genomic_DNA"/>
</dbReference>
<evidence type="ECO:0000256" key="3">
    <source>
        <dbReference type="HAMAP-Rule" id="MF_00192"/>
    </source>
</evidence>
<dbReference type="GO" id="GO:0006360">
    <property type="term" value="P:transcription by RNA polymerase I"/>
    <property type="evidence" value="ECO:0007669"/>
    <property type="project" value="TreeGrafter"/>
</dbReference>
<dbReference type="RefSeq" id="WP_013037984.1">
    <property type="nucleotide sequence ID" value="NC_014002.1"/>
</dbReference>
<keyword evidence="3" id="KW-0963">Cytoplasm</keyword>